<dbReference type="EMBL" id="CP069127">
    <property type="protein sequence ID" value="QRG67973.1"/>
    <property type="molecule type" value="Genomic_DNA"/>
</dbReference>
<evidence type="ECO:0000313" key="3">
    <source>
        <dbReference type="Proteomes" id="UP000596248"/>
    </source>
</evidence>
<sequence>MLKKSILVTTSVVMLFPCLFAPSIQAAQTGSATYRVTYKMPTVNTMEEEEEFQQILKESLQVKNPYVPTIVEKNRMSAIEIVSDL</sequence>
<gene>
    <name evidence="2" type="ORF">JNE38_01805</name>
</gene>
<feature type="signal peptide" evidence="1">
    <location>
        <begin position="1"/>
        <end position="26"/>
    </location>
</feature>
<protein>
    <submittedName>
        <fullName evidence="2">Uncharacterized protein</fullName>
    </submittedName>
</protein>
<reference evidence="2 3" key="1">
    <citation type="submission" date="2021-01" db="EMBL/GenBank/DDBJ databases">
        <title>Identification of strong promoters based on the transcriptome of Brevibacillus choshinensis.</title>
        <authorList>
            <person name="Yao D."/>
            <person name="Zhang K."/>
            <person name="Wu J."/>
        </authorList>
    </citation>
    <scope>NUCLEOTIDE SEQUENCE [LARGE SCALE GENOMIC DNA]</scope>
    <source>
        <strain evidence="2 3">HPD31-SP3</strain>
    </source>
</reference>
<accession>A0ABX7FQG7</accession>
<evidence type="ECO:0000256" key="1">
    <source>
        <dbReference type="SAM" id="SignalP"/>
    </source>
</evidence>
<evidence type="ECO:0000313" key="2">
    <source>
        <dbReference type="EMBL" id="QRG67973.1"/>
    </source>
</evidence>
<dbReference type="Proteomes" id="UP000596248">
    <property type="component" value="Chromosome"/>
</dbReference>
<name>A0ABX7FQG7_BRECH</name>
<proteinExistence type="predicted"/>
<keyword evidence="3" id="KW-1185">Reference proteome</keyword>
<dbReference type="RefSeq" id="WP_203354985.1">
    <property type="nucleotide sequence ID" value="NZ_CP069127.1"/>
</dbReference>
<organism evidence="2 3">
    <name type="scientific">Brevibacillus choshinensis</name>
    <dbReference type="NCBI Taxonomy" id="54911"/>
    <lineage>
        <taxon>Bacteria</taxon>
        <taxon>Bacillati</taxon>
        <taxon>Bacillota</taxon>
        <taxon>Bacilli</taxon>
        <taxon>Bacillales</taxon>
        <taxon>Paenibacillaceae</taxon>
        <taxon>Brevibacillus</taxon>
    </lineage>
</organism>
<feature type="chain" id="PRO_5045501855" evidence="1">
    <location>
        <begin position="27"/>
        <end position="85"/>
    </location>
</feature>
<keyword evidence="1" id="KW-0732">Signal</keyword>